<feature type="transmembrane region" description="Helical" evidence="8">
    <location>
        <begin position="143"/>
        <end position="164"/>
    </location>
</feature>
<reference evidence="9" key="1">
    <citation type="journal article" date="2014" name="Int. J. Syst. Evol. Microbiol.">
        <title>Complete genome sequence of Corynebacterium casei LMG S-19264T (=DSM 44701T), isolated from a smear-ripened cheese.</title>
        <authorList>
            <consortium name="US DOE Joint Genome Institute (JGI-PGF)"/>
            <person name="Walter F."/>
            <person name="Albersmeier A."/>
            <person name="Kalinowski J."/>
            <person name="Ruckert C."/>
        </authorList>
    </citation>
    <scope>NUCLEOTIDE SEQUENCE</scope>
    <source>
        <strain evidence="9">KCTC 42590</strain>
    </source>
</reference>
<protein>
    <recommendedName>
        <fullName evidence="11">ATPase</fullName>
    </recommendedName>
</protein>
<feature type="transmembrane region" description="Helical" evidence="8">
    <location>
        <begin position="112"/>
        <end position="131"/>
    </location>
</feature>
<organism evidence="9 10">
    <name type="scientific">Kordiimonas sediminis</name>
    <dbReference type="NCBI Taxonomy" id="1735581"/>
    <lineage>
        <taxon>Bacteria</taxon>
        <taxon>Pseudomonadati</taxon>
        <taxon>Pseudomonadota</taxon>
        <taxon>Alphaproteobacteria</taxon>
        <taxon>Kordiimonadales</taxon>
        <taxon>Kordiimonadaceae</taxon>
        <taxon>Kordiimonas</taxon>
    </lineage>
</organism>
<dbReference type="PANTHER" id="PTHR34184:SF4">
    <property type="entry name" value="UPF0718 PROTEIN YCGR"/>
    <property type="match status" value="1"/>
</dbReference>
<evidence type="ECO:0000256" key="8">
    <source>
        <dbReference type="SAM" id="Phobius"/>
    </source>
</evidence>
<evidence type="ECO:0000256" key="5">
    <source>
        <dbReference type="ARBA" id="ARBA00022989"/>
    </source>
</evidence>
<dbReference type="InterPro" id="IPR005524">
    <property type="entry name" value="DUF318"/>
</dbReference>
<evidence type="ECO:0000256" key="1">
    <source>
        <dbReference type="ARBA" id="ARBA00004651"/>
    </source>
</evidence>
<evidence type="ECO:0000256" key="2">
    <source>
        <dbReference type="ARBA" id="ARBA00006386"/>
    </source>
</evidence>
<evidence type="ECO:0000313" key="9">
    <source>
        <dbReference type="EMBL" id="GHF19453.1"/>
    </source>
</evidence>
<feature type="transmembrane region" description="Helical" evidence="8">
    <location>
        <begin position="339"/>
        <end position="358"/>
    </location>
</feature>
<reference evidence="9" key="2">
    <citation type="submission" date="2020-09" db="EMBL/GenBank/DDBJ databases">
        <authorList>
            <person name="Sun Q."/>
            <person name="Kim S."/>
        </authorList>
    </citation>
    <scope>NUCLEOTIDE SEQUENCE</scope>
    <source>
        <strain evidence="9">KCTC 42590</strain>
    </source>
</reference>
<evidence type="ECO:0000256" key="4">
    <source>
        <dbReference type="ARBA" id="ARBA00022692"/>
    </source>
</evidence>
<keyword evidence="10" id="KW-1185">Reference proteome</keyword>
<accession>A0A919APV6</accession>
<name>A0A919APV6_9PROT</name>
<comment type="subcellular location">
    <subcellularLocation>
        <location evidence="1">Cell membrane</location>
        <topology evidence="1">Multi-pass membrane protein</topology>
    </subcellularLocation>
</comment>
<dbReference type="AlphaFoldDB" id="A0A919APV6"/>
<feature type="transmembrane region" description="Helical" evidence="8">
    <location>
        <begin position="74"/>
        <end position="91"/>
    </location>
</feature>
<feature type="transmembrane region" description="Helical" evidence="8">
    <location>
        <begin position="171"/>
        <end position="192"/>
    </location>
</feature>
<keyword evidence="4 8" id="KW-0812">Transmembrane</keyword>
<dbReference type="EMBL" id="BNCI01000001">
    <property type="protein sequence ID" value="GHF19453.1"/>
    <property type="molecule type" value="Genomic_DNA"/>
</dbReference>
<evidence type="ECO:0000256" key="6">
    <source>
        <dbReference type="ARBA" id="ARBA00023136"/>
    </source>
</evidence>
<proteinExistence type="inferred from homology"/>
<dbReference type="Pfam" id="PF03773">
    <property type="entry name" value="ArsP_1"/>
    <property type="match status" value="1"/>
</dbReference>
<evidence type="ECO:0000313" key="10">
    <source>
        <dbReference type="Proteomes" id="UP000630923"/>
    </source>
</evidence>
<dbReference type="InterPro" id="IPR052923">
    <property type="entry name" value="UPF0718"/>
</dbReference>
<gene>
    <name evidence="9" type="ORF">GCM10017044_12630</name>
</gene>
<keyword evidence="6 8" id="KW-0472">Membrane</keyword>
<feature type="compositionally biased region" description="Low complexity" evidence="7">
    <location>
        <begin position="8"/>
        <end position="22"/>
    </location>
</feature>
<keyword evidence="5 8" id="KW-1133">Transmembrane helix</keyword>
<dbReference type="RefSeq" id="WP_229819181.1">
    <property type="nucleotide sequence ID" value="NZ_BNCI01000001.1"/>
</dbReference>
<dbReference type="PANTHER" id="PTHR34184">
    <property type="entry name" value="UPF0718 PROTEIN YCGR"/>
    <property type="match status" value="1"/>
</dbReference>
<evidence type="ECO:0008006" key="11">
    <source>
        <dbReference type="Google" id="ProtNLM"/>
    </source>
</evidence>
<evidence type="ECO:0000256" key="7">
    <source>
        <dbReference type="SAM" id="MobiDB-lite"/>
    </source>
</evidence>
<feature type="transmembrane region" description="Helical" evidence="8">
    <location>
        <begin position="244"/>
        <end position="262"/>
    </location>
</feature>
<comment type="similarity">
    <text evidence="2">Belongs to the UPF0718 family.</text>
</comment>
<evidence type="ECO:0000256" key="3">
    <source>
        <dbReference type="ARBA" id="ARBA00022475"/>
    </source>
</evidence>
<feature type="transmembrane region" description="Helical" evidence="8">
    <location>
        <begin position="31"/>
        <end position="54"/>
    </location>
</feature>
<keyword evidence="3" id="KW-1003">Cell membrane</keyword>
<dbReference type="GO" id="GO:0005886">
    <property type="term" value="C:plasma membrane"/>
    <property type="evidence" value="ECO:0007669"/>
    <property type="project" value="UniProtKB-SubCell"/>
</dbReference>
<sequence length="363" mass="39633">MSHSEHNTSQTSSCGHQSGSSCHGKKGRPDFLLWGSLISVVVLYLVNWQFTAAIQDIGWLYVLAGSVYELSNTIWWGVLIGIVMVAVLAKVPREFVISILGREKGVKGIVRATLGGVLLDLCSHGILMVGAKLYERGATAGQMIAFLVASPWNSFSLTLVLVALIGLKWTLAFIGLSLVVAIIAGILFDWFVDRGTLPANPNRIELPEDFNFWQSAREGLSNTRYDRAFFKSLIVEGIQGSRPVLRWILFGVVLASLVRAFMDTDSFQTWFGPSLMGLGMTILAATIMEVCSEGSTPIAADLLTRAGAPGNSFAFLMTGVATDYTEIMILKETTKSWKFAFFLPLVTLPQVLLIAWVMNLTAV</sequence>
<comment type="caution">
    <text evidence="9">The sequence shown here is derived from an EMBL/GenBank/DDBJ whole genome shotgun (WGS) entry which is preliminary data.</text>
</comment>
<dbReference type="Proteomes" id="UP000630923">
    <property type="component" value="Unassembled WGS sequence"/>
</dbReference>
<feature type="region of interest" description="Disordered" evidence="7">
    <location>
        <begin position="1"/>
        <end position="22"/>
    </location>
</feature>